<evidence type="ECO:0000313" key="15">
    <source>
        <dbReference type="Proteomes" id="UP000199372"/>
    </source>
</evidence>
<dbReference type="InterPro" id="IPR036890">
    <property type="entry name" value="HATPase_C_sf"/>
</dbReference>
<dbReference type="InterPro" id="IPR003594">
    <property type="entry name" value="HATPase_dom"/>
</dbReference>
<reference evidence="15" key="1">
    <citation type="submission" date="2016-10" db="EMBL/GenBank/DDBJ databases">
        <authorList>
            <person name="Varghese N."/>
            <person name="Submissions S."/>
        </authorList>
    </citation>
    <scope>NUCLEOTIDE SEQUENCE [LARGE SCALE GENOMIC DNA]</scope>
    <source>
        <strain evidence="15">DSM 26893</strain>
    </source>
</reference>
<evidence type="ECO:0000256" key="11">
    <source>
        <dbReference type="ARBA" id="ARBA00023136"/>
    </source>
</evidence>
<feature type="region of interest" description="Disordered" evidence="12">
    <location>
        <begin position="321"/>
        <end position="345"/>
    </location>
</feature>
<dbReference type="Proteomes" id="UP000199372">
    <property type="component" value="Unassembled WGS sequence"/>
</dbReference>
<evidence type="ECO:0000256" key="8">
    <source>
        <dbReference type="ARBA" id="ARBA00022777"/>
    </source>
</evidence>
<dbReference type="Pfam" id="PF00512">
    <property type="entry name" value="HisKA"/>
    <property type="match status" value="1"/>
</dbReference>
<dbReference type="EC" id="2.7.13.3" evidence="3"/>
<dbReference type="OrthoDB" id="9813151at2"/>
<organism evidence="14 15">
    <name type="scientific">Palleronia pelagia</name>
    <dbReference type="NCBI Taxonomy" id="387096"/>
    <lineage>
        <taxon>Bacteria</taxon>
        <taxon>Pseudomonadati</taxon>
        <taxon>Pseudomonadota</taxon>
        <taxon>Alphaproteobacteria</taxon>
        <taxon>Rhodobacterales</taxon>
        <taxon>Roseobacteraceae</taxon>
        <taxon>Palleronia</taxon>
    </lineage>
</organism>
<evidence type="ECO:0000256" key="7">
    <source>
        <dbReference type="ARBA" id="ARBA00022741"/>
    </source>
</evidence>
<dbReference type="FunFam" id="3.30.565.10:FF:000006">
    <property type="entry name" value="Sensor histidine kinase WalK"/>
    <property type="match status" value="1"/>
</dbReference>
<dbReference type="AlphaFoldDB" id="A0A1H8BSB2"/>
<dbReference type="InterPro" id="IPR003661">
    <property type="entry name" value="HisK_dim/P_dom"/>
</dbReference>
<dbReference type="PANTHER" id="PTHR45453:SF1">
    <property type="entry name" value="PHOSPHATE REGULON SENSOR PROTEIN PHOR"/>
    <property type="match status" value="1"/>
</dbReference>
<evidence type="ECO:0000256" key="2">
    <source>
        <dbReference type="ARBA" id="ARBA00004236"/>
    </source>
</evidence>
<dbReference type="InterPro" id="IPR005467">
    <property type="entry name" value="His_kinase_dom"/>
</dbReference>
<comment type="subcellular location">
    <subcellularLocation>
        <location evidence="2">Cell membrane</location>
    </subcellularLocation>
</comment>
<evidence type="ECO:0000256" key="12">
    <source>
        <dbReference type="SAM" id="MobiDB-lite"/>
    </source>
</evidence>
<dbReference type="SUPFAM" id="SSF55874">
    <property type="entry name" value="ATPase domain of HSP90 chaperone/DNA topoisomerase II/histidine kinase"/>
    <property type="match status" value="1"/>
</dbReference>
<feature type="compositionally biased region" description="Polar residues" evidence="12">
    <location>
        <begin position="323"/>
        <end position="332"/>
    </location>
</feature>
<accession>A0A1H8BSB2</accession>
<comment type="catalytic activity">
    <reaction evidence="1">
        <text>ATP + protein L-histidine = ADP + protein N-phospho-L-histidine.</text>
        <dbReference type="EC" id="2.7.13.3"/>
    </reaction>
</comment>
<evidence type="ECO:0000256" key="3">
    <source>
        <dbReference type="ARBA" id="ARBA00012438"/>
    </source>
</evidence>
<evidence type="ECO:0000256" key="1">
    <source>
        <dbReference type="ARBA" id="ARBA00000085"/>
    </source>
</evidence>
<gene>
    <name evidence="14" type="ORF">SAMN04488011_101679</name>
</gene>
<keyword evidence="8 14" id="KW-0418">Kinase</keyword>
<dbReference type="Pfam" id="PF02518">
    <property type="entry name" value="HATPase_c"/>
    <property type="match status" value="1"/>
</dbReference>
<feature type="domain" description="Histidine kinase" evidence="13">
    <location>
        <begin position="118"/>
        <end position="341"/>
    </location>
</feature>
<dbReference type="Gene3D" id="1.10.287.130">
    <property type="match status" value="1"/>
</dbReference>
<dbReference type="GO" id="GO:0016036">
    <property type="term" value="P:cellular response to phosphate starvation"/>
    <property type="evidence" value="ECO:0007669"/>
    <property type="project" value="TreeGrafter"/>
</dbReference>
<proteinExistence type="predicted"/>
<evidence type="ECO:0000256" key="4">
    <source>
        <dbReference type="ARBA" id="ARBA00022475"/>
    </source>
</evidence>
<dbReference type="PROSITE" id="PS50109">
    <property type="entry name" value="HIS_KIN"/>
    <property type="match status" value="1"/>
</dbReference>
<keyword evidence="4" id="KW-1003">Cell membrane</keyword>
<dbReference type="FunFam" id="1.10.287.130:FF:000008">
    <property type="entry name" value="Two-component sensor histidine kinase"/>
    <property type="match status" value="1"/>
</dbReference>
<dbReference type="GO" id="GO:0005886">
    <property type="term" value="C:plasma membrane"/>
    <property type="evidence" value="ECO:0007669"/>
    <property type="project" value="UniProtKB-SubCell"/>
</dbReference>
<dbReference type="CDD" id="cd00082">
    <property type="entry name" value="HisKA"/>
    <property type="match status" value="1"/>
</dbReference>
<sequence>MTSEDLADLLSALPLPALVIGQGARILAMNTLGVHLLGAGLEGRHYITALRQPALLDAIETVMRDGVARSVEYFSHDGDHDTTFAAHVAVAGTGLLVSFEDRTAAQDADQMRRDFVANVSHELRTPLTALLGYIETLQGPARDDAAARERFLSTMAAEAQRMNRLVSDLLSLSRVEADARLRPTGEVDLTAVVSQSIALLSSQAQERDVEISFERPETPVMMQGDEDQLRQVFSNLVENAIKYGGNRVRIEMVVDPRMAALRGPGVRVDVTDNGAGIDSIHLPRLTQRFYRVDTHRSREVGGTGLGLAIVKHIVSRHRGRLRMSSQQGQGSRFSVLLPAKSAPDP</sequence>
<keyword evidence="10" id="KW-0902">Two-component regulatory system</keyword>
<dbReference type="PANTHER" id="PTHR45453">
    <property type="entry name" value="PHOSPHATE REGULON SENSOR PROTEIN PHOR"/>
    <property type="match status" value="1"/>
</dbReference>
<dbReference type="EMBL" id="FOCM01000001">
    <property type="protein sequence ID" value="SEM84767.1"/>
    <property type="molecule type" value="Genomic_DNA"/>
</dbReference>
<dbReference type="GO" id="GO:0004721">
    <property type="term" value="F:phosphoprotein phosphatase activity"/>
    <property type="evidence" value="ECO:0007669"/>
    <property type="project" value="TreeGrafter"/>
</dbReference>
<keyword evidence="7" id="KW-0547">Nucleotide-binding</keyword>
<dbReference type="SMART" id="SM00388">
    <property type="entry name" value="HisKA"/>
    <property type="match status" value="1"/>
</dbReference>
<keyword evidence="6" id="KW-0808">Transferase</keyword>
<protein>
    <recommendedName>
        <fullName evidence="3">histidine kinase</fullName>
        <ecNumber evidence="3">2.7.13.3</ecNumber>
    </recommendedName>
</protein>
<dbReference type="Gene3D" id="3.30.565.10">
    <property type="entry name" value="Histidine kinase-like ATPase, C-terminal domain"/>
    <property type="match status" value="1"/>
</dbReference>
<dbReference type="InterPro" id="IPR036097">
    <property type="entry name" value="HisK_dim/P_sf"/>
</dbReference>
<name>A0A1H8BSB2_9RHOB</name>
<evidence type="ECO:0000313" key="14">
    <source>
        <dbReference type="EMBL" id="SEM84767.1"/>
    </source>
</evidence>
<dbReference type="InterPro" id="IPR004358">
    <property type="entry name" value="Sig_transdc_His_kin-like_C"/>
</dbReference>
<keyword evidence="15" id="KW-1185">Reference proteome</keyword>
<evidence type="ECO:0000256" key="10">
    <source>
        <dbReference type="ARBA" id="ARBA00023012"/>
    </source>
</evidence>
<dbReference type="GO" id="GO:0005524">
    <property type="term" value="F:ATP binding"/>
    <property type="evidence" value="ECO:0007669"/>
    <property type="project" value="UniProtKB-KW"/>
</dbReference>
<dbReference type="SMART" id="SM00387">
    <property type="entry name" value="HATPase_c"/>
    <property type="match status" value="1"/>
</dbReference>
<keyword evidence="11" id="KW-0472">Membrane</keyword>
<keyword evidence="5" id="KW-0597">Phosphoprotein</keyword>
<keyword evidence="9" id="KW-0067">ATP-binding</keyword>
<dbReference type="GO" id="GO:0000155">
    <property type="term" value="F:phosphorelay sensor kinase activity"/>
    <property type="evidence" value="ECO:0007669"/>
    <property type="project" value="InterPro"/>
</dbReference>
<dbReference type="PRINTS" id="PR00344">
    <property type="entry name" value="BCTRLSENSOR"/>
</dbReference>
<dbReference type="SUPFAM" id="SSF47384">
    <property type="entry name" value="Homodimeric domain of signal transducing histidine kinase"/>
    <property type="match status" value="1"/>
</dbReference>
<evidence type="ECO:0000259" key="13">
    <source>
        <dbReference type="PROSITE" id="PS50109"/>
    </source>
</evidence>
<dbReference type="RefSeq" id="WP_091844222.1">
    <property type="nucleotide sequence ID" value="NZ_FOCM01000001.1"/>
</dbReference>
<evidence type="ECO:0000256" key="9">
    <source>
        <dbReference type="ARBA" id="ARBA00022840"/>
    </source>
</evidence>
<evidence type="ECO:0000256" key="5">
    <source>
        <dbReference type="ARBA" id="ARBA00022553"/>
    </source>
</evidence>
<dbReference type="InterPro" id="IPR050351">
    <property type="entry name" value="BphY/WalK/GraS-like"/>
</dbReference>
<evidence type="ECO:0000256" key="6">
    <source>
        <dbReference type="ARBA" id="ARBA00022679"/>
    </source>
</evidence>